<keyword evidence="1" id="KW-0436">Ligase</keyword>
<protein>
    <submittedName>
        <fullName evidence="7">Glutathionylspermidine synthase family protein</fullName>
    </submittedName>
</protein>
<reference evidence="8" key="2">
    <citation type="submission" date="2023-07" db="EMBL/GenBank/DDBJ databases">
        <title>Identification and characterization of horizontal gene transfer across gut microbiota members of farm animals based on homology search.</title>
        <authorList>
            <person name="Schwarzerova J."/>
            <person name="Nykrynova M."/>
            <person name="Jureckova K."/>
            <person name="Cejkova D."/>
            <person name="Rychlik I."/>
        </authorList>
    </citation>
    <scope>NUCLEOTIDE SEQUENCE [LARGE SCALE GENOMIC DNA]</scope>
    <source>
        <strain evidence="8">109_WCHN</strain>
    </source>
</reference>
<evidence type="ECO:0000256" key="4">
    <source>
        <dbReference type="ARBA" id="ARBA00022840"/>
    </source>
</evidence>
<feature type="domain" description="Glutathionylspermidine synthase pre-ATP-grasp-like" evidence="6">
    <location>
        <begin position="13"/>
        <end position="373"/>
    </location>
</feature>
<dbReference type="InterPro" id="IPR005494">
    <property type="entry name" value="GSPS_pre-ATP-grasp-like_dom"/>
</dbReference>
<dbReference type="EMBL" id="JAUDEN010000011">
    <property type="protein sequence ID" value="MDM8325139.1"/>
    <property type="molecule type" value="Genomic_DNA"/>
</dbReference>
<keyword evidence="2" id="KW-0479">Metal-binding</keyword>
<organism evidence="7 8">
    <name type="scientific">Bacteroides gallinaceum</name>
    <dbReference type="NCBI Taxonomy" id="1462571"/>
    <lineage>
        <taxon>Bacteria</taxon>
        <taxon>Pseudomonadati</taxon>
        <taxon>Bacteroidota</taxon>
        <taxon>Bacteroidia</taxon>
        <taxon>Bacteroidales</taxon>
        <taxon>Bacteroidaceae</taxon>
        <taxon>Bacteroides</taxon>
    </lineage>
</organism>
<dbReference type="InterPro" id="IPR016185">
    <property type="entry name" value="PreATP-grasp_dom_sf"/>
</dbReference>
<evidence type="ECO:0000313" key="8">
    <source>
        <dbReference type="Proteomes" id="UP001169458"/>
    </source>
</evidence>
<accession>A0ABT7VFU7</accession>
<keyword evidence="4" id="KW-0067">ATP-binding</keyword>
<proteinExistence type="predicted"/>
<reference evidence="7 8" key="1">
    <citation type="submission" date="2023-06" db="EMBL/GenBank/DDBJ databases">
        <authorList>
            <person name="Zeman M."/>
            <person name="Kubasova T."/>
            <person name="Jahodarova E."/>
            <person name="Nykrynova M."/>
            <person name="Rychlik I."/>
        </authorList>
    </citation>
    <scope>NUCLEOTIDE SEQUENCE [LARGE SCALE GENOMIC DNA]</scope>
    <source>
        <strain evidence="7 8">109_WCHN</strain>
    </source>
</reference>
<dbReference type="RefSeq" id="WP_289559668.1">
    <property type="nucleotide sequence ID" value="NZ_JAUDEN010000011.1"/>
</dbReference>
<dbReference type="Gene3D" id="3.30.1490.330">
    <property type="match status" value="1"/>
</dbReference>
<evidence type="ECO:0000313" key="7">
    <source>
        <dbReference type="EMBL" id="MDM8325139.1"/>
    </source>
</evidence>
<sequence length="374" mass="43093">MERVFVAPRPGYREKIEALGFDFHGDYWREEACYRLSSNEVEMLETATAEAYRMYCDAVEYILNDQPEFMERILQLPPEICERIRRSWDEDELSLYGRFDFLVDKSGVPRILEFNADTPTSLLEASVIQWQWKEDLFPASDQYNGIHEGLVQSWKDMFPAGSEIHFAGALDDHEDTGTLQYLASTAMEAGFSTRVLDMNSLDLRDGCFYDPSGERVKRCFKLYPWEWMVDESADGCLADVQWVEPVWKLLMSNKAILKVLFDLFPDSPYVLPCYLSRPESGLFCKKPVYSREGHNVSVLEIRNWEERVRLAETEGDYNKGAYVYQEYVEPTAYSGRYPVIGSWVVGGEPAGIGIRENRTEITGNLSEFVPHIIG</sequence>
<dbReference type="SUPFAM" id="SSF56059">
    <property type="entry name" value="Glutathione synthetase ATP-binding domain-like"/>
    <property type="match status" value="1"/>
</dbReference>
<dbReference type="SUPFAM" id="SSF52440">
    <property type="entry name" value="PreATP-grasp domain"/>
    <property type="match status" value="1"/>
</dbReference>
<evidence type="ECO:0000256" key="3">
    <source>
        <dbReference type="ARBA" id="ARBA00022741"/>
    </source>
</evidence>
<dbReference type="Proteomes" id="UP001169458">
    <property type="component" value="Unassembled WGS sequence"/>
</dbReference>
<keyword evidence="3" id="KW-0547">Nucleotide-binding</keyword>
<gene>
    <name evidence="7" type="ORF">QUW60_07840</name>
</gene>
<comment type="caution">
    <text evidence="7">The sequence shown here is derived from an EMBL/GenBank/DDBJ whole genome shotgun (WGS) entry which is preliminary data.</text>
</comment>
<evidence type="ECO:0000256" key="2">
    <source>
        <dbReference type="ARBA" id="ARBA00022723"/>
    </source>
</evidence>
<name>A0ABT7VFU7_9BACE</name>
<keyword evidence="5" id="KW-0460">Magnesium</keyword>
<evidence type="ECO:0000259" key="6">
    <source>
        <dbReference type="Pfam" id="PF03738"/>
    </source>
</evidence>
<dbReference type="Pfam" id="PF03738">
    <property type="entry name" value="GSP_synth"/>
    <property type="match status" value="1"/>
</dbReference>
<evidence type="ECO:0000256" key="1">
    <source>
        <dbReference type="ARBA" id="ARBA00022598"/>
    </source>
</evidence>
<keyword evidence="8" id="KW-1185">Reference proteome</keyword>
<evidence type="ECO:0000256" key="5">
    <source>
        <dbReference type="ARBA" id="ARBA00022842"/>
    </source>
</evidence>